<dbReference type="AlphaFoldDB" id="A0A1S7S4W6"/>
<proteinExistence type="predicted"/>
<accession>A0A1S7S4W6</accession>
<dbReference type="EMBL" id="FBWG01000050">
    <property type="protein sequence ID" value="CUX62739.1"/>
    <property type="molecule type" value="Genomic_DNA"/>
</dbReference>
<evidence type="ECO:0000313" key="2">
    <source>
        <dbReference type="Proteomes" id="UP000191987"/>
    </source>
</evidence>
<dbReference type="Proteomes" id="UP000191987">
    <property type="component" value="Unassembled WGS sequence"/>
</dbReference>
<name>A0A1S7S4W6_9HYPH</name>
<reference evidence="1 2" key="1">
    <citation type="submission" date="2016-01" db="EMBL/GenBank/DDBJ databases">
        <authorList>
            <person name="Oliw E.H."/>
        </authorList>
    </citation>
    <scope>NUCLEOTIDE SEQUENCE [LARGE SCALE GENOMIC DNA]</scope>
    <source>
        <strain evidence="1 2">Zutra 3-1</strain>
    </source>
</reference>
<sequence length="48" mass="5191">MVPNRLILLTPSKRLHLAMLSVGFASGPGDPKFNARLVSNCEHAGDCR</sequence>
<protein>
    <submittedName>
        <fullName evidence="1">Uncharacterized protein</fullName>
    </submittedName>
</protein>
<gene>
    <name evidence="1" type="ORF">AGR7C_pTi0023</name>
</gene>
<evidence type="ECO:0000313" key="1">
    <source>
        <dbReference type="EMBL" id="CUX62739.1"/>
    </source>
</evidence>
<organism evidence="1 2">
    <name type="scientific">Agrobacterium deltaense Zutra 3/1</name>
    <dbReference type="NCBI Taxonomy" id="1183427"/>
    <lineage>
        <taxon>Bacteria</taxon>
        <taxon>Pseudomonadati</taxon>
        <taxon>Pseudomonadota</taxon>
        <taxon>Alphaproteobacteria</taxon>
        <taxon>Hyphomicrobiales</taxon>
        <taxon>Rhizobiaceae</taxon>
        <taxon>Rhizobium/Agrobacterium group</taxon>
        <taxon>Agrobacterium</taxon>
    </lineage>
</organism>